<protein>
    <submittedName>
        <fullName evidence="2">Uncharacterized protein</fullName>
    </submittedName>
</protein>
<dbReference type="Proteomes" id="UP000239203">
    <property type="component" value="Unassembled WGS sequence"/>
</dbReference>
<proteinExistence type="predicted"/>
<accession>A0A2S6GK35</accession>
<evidence type="ECO:0000313" key="3">
    <source>
        <dbReference type="Proteomes" id="UP000239203"/>
    </source>
</evidence>
<evidence type="ECO:0000313" key="2">
    <source>
        <dbReference type="EMBL" id="PPK65550.1"/>
    </source>
</evidence>
<keyword evidence="3" id="KW-1185">Reference proteome</keyword>
<feature type="region of interest" description="Disordered" evidence="1">
    <location>
        <begin position="233"/>
        <end position="258"/>
    </location>
</feature>
<dbReference type="AlphaFoldDB" id="A0A2S6GK35"/>
<organism evidence="2 3">
    <name type="scientific">Actinokineospora auranticolor</name>
    <dbReference type="NCBI Taxonomy" id="155976"/>
    <lineage>
        <taxon>Bacteria</taxon>
        <taxon>Bacillati</taxon>
        <taxon>Actinomycetota</taxon>
        <taxon>Actinomycetes</taxon>
        <taxon>Pseudonocardiales</taxon>
        <taxon>Pseudonocardiaceae</taxon>
        <taxon>Actinokineospora</taxon>
    </lineage>
</organism>
<name>A0A2S6GK35_9PSEU</name>
<gene>
    <name evidence="2" type="ORF">CLV40_11334</name>
</gene>
<comment type="caution">
    <text evidence="2">The sequence shown here is derived from an EMBL/GenBank/DDBJ whole genome shotgun (WGS) entry which is preliminary data.</text>
</comment>
<sequence length="258" mass="27134">MLPRAGLVELHRPLDLGALHVVAETQVGDVHEDVADPAHVDGDHGEAAALAVVDLVALVADLGQRVRRDERGAVGGAAGLVAKERPGELAVRHLSRVLSDDCARVARRRRCRGAGEGRSAFRPRCANRLPGHGCRISLVSLPFHGHQTRPGRNAPPGFVQVALDVVDVGGTDLDGYLDEVDGVRVVVERSPRVVVCGVLHDPSDERGLVGLARHRRAGVVDLLRVGELTTNPEAPGGACSSKYATSASAPVRARATPA</sequence>
<dbReference type="EMBL" id="PTIX01000013">
    <property type="protein sequence ID" value="PPK65550.1"/>
    <property type="molecule type" value="Genomic_DNA"/>
</dbReference>
<evidence type="ECO:0000256" key="1">
    <source>
        <dbReference type="SAM" id="MobiDB-lite"/>
    </source>
</evidence>
<reference evidence="2 3" key="1">
    <citation type="submission" date="2018-02" db="EMBL/GenBank/DDBJ databases">
        <title>Genomic Encyclopedia of Archaeal and Bacterial Type Strains, Phase II (KMG-II): from individual species to whole genera.</title>
        <authorList>
            <person name="Goeker M."/>
        </authorList>
    </citation>
    <scope>NUCLEOTIDE SEQUENCE [LARGE SCALE GENOMIC DNA]</scope>
    <source>
        <strain evidence="2 3">YU 961-1</strain>
    </source>
</reference>